<keyword evidence="2" id="KW-1185">Reference proteome</keyword>
<dbReference type="AlphaFoldDB" id="A0A2U1T414"/>
<evidence type="ECO:0000313" key="1">
    <source>
        <dbReference type="EMBL" id="PWC00723.1"/>
    </source>
</evidence>
<dbReference type="Proteomes" id="UP000244989">
    <property type="component" value="Unassembled WGS sequence"/>
</dbReference>
<comment type="caution">
    <text evidence="1">The sequence shown here is derived from an EMBL/GenBank/DDBJ whole genome shotgun (WGS) entry which is preliminary data.</text>
</comment>
<organism evidence="1 2">
    <name type="scientific">Corynebacterium yudongzhengii</name>
    <dbReference type="NCBI Taxonomy" id="2080740"/>
    <lineage>
        <taxon>Bacteria</taxon>
        <taxon>Bacillati</taxon>
        <taxon>Actinomycetota</taxon>
        <taxon>Actinomycetes</taxon>
        <taxon>Mycobacteriales</taxon>
        <taxon>Corynebacteriaceae</taxon>
        <taxon>Corynebacterium</taxon>
    </lineage>
</organism>
<dbReference type="RefSeq" id="WP_108430681.1">
    <property type="nucleotide sequence ID" value="NZ_CP026947.1"/>
</dbReference>
<proteinExistence type="predicted"/>
<protein>
    <recommendedName>
        <fullName evidence="3">Suppressor of fused-like domain-containing protein</fullName>
    </recommendedName>
</protein>
<sequence>MDLPETAYWLEELCGCPLNFRKVQQWRVGSSARDDGTALAATANFADHDTGLALQDDPAVAVRCELIAHSPLGEAEAAAVVVSAADMISGMRGVIAPQPTVMLPNLVENTAIATAHEGATVAHGLLMPPRMWGENTPHVREEARMTLLLEVLLLTDEEHSIGHKQGMDVLLRRLRRRGVDFDDWFRG</sequence>
<name>A0A2U1T414_9CORY</name>
<accession>A0A2U1T414</accession>
<dbReference type="OrthoDB" id="4426448at2"/>
<evidence type="ECO:0008006" key="3">
    <source>
        <dbReference type="Google" id="ProtNLM"/>
    </source>
</evidence>
<dbReference type="EMBL" id="QEEZ01000039">
    <property type="protein sequence ID" value="PWC00723.1"/>
    <property type="molecule type" value="Genomic_DNA"/>
</dbReference>
<gene>
    <name evidence="1" type="ORF">DF222_11300</name>
</gene>
<reference evidence="2" key="1">
    <citation type="submission" date="2018-04" db="EMBL/GenBank/DDBJ databases">
        <authorList>
            <person name="Liu S."/>
            <person name="Wang Z."/>
            <person name="Li J."/>
        </authorList>
    </citation>
    <scope>NUCLEOTIDE SEQUENCE [LARGE SCALE GENOMIC DNA]</scope>
    <source>
        <strain evidence="2">2189</strain>
    </source>
</reference>
<evidence type="ECO:0000313" key="2">
    <source>
        <dbReference type="Proteomes" id="UP000244989"/>
    </source>
</evidence>
<dbReference type="KEGG" id="cyz:C3B44_00795"/>